<keyword evidence="6 14" id="KW-0132">Cell division</keyword>
<evidence type="ECO:0000256" key="2">
    <source>
        <dbReference type="ARBA" id="ARBA00004752"/>
    </source>
</evidence>
<evidence type="ECO:0000256" key="12">
    <source>
        <dbReference type="ARBA" id="ARBA00023316"/>
    </source>
</evidence>
<dbReference type="GO" id="GO:0071555">
    <property type="term" value="P:cell wall organization"/>
    <property type="evidence" value="ECO:0007669"/>
    <property type="project" value="UniProtKB-KW"/>
</dbReference>
<sequence length="461" mass="51369">MFKINFHEPIHIHFIGIGGISMSGLAEILLKEGFRVSGSDRASSEMTDRLISLGAHVMIGQKAENITDDVDLVVYTAAIHPENEEFQMAQTKQIPMMTRACLLGQMMTNYKVPIAVSGTHGKTTTTSMISEVLMKADLDPTITVGGILDSIKGNIRVGKSPVFITEACEYTNSFLEFFPNISVILNVEEDHMDFFQNIEEIRDSFNRFAKKLPEDGLLVINGDIEGFSEVTKGITCRMKTFGLQSDYDYSATNIQYNFLGNGSYDLVVNGVPSFHVELSVPGEHNVVNSLSAIAVAFELGVEEEDIKAGLLAFGGTKRRFEYKGKKDGVVVIDDYAHHPTEIKATLQSVKNYPHKTLWCVFQPHTYTRTKAFLHDFAEALKEADRVILVDIYAAREKDPGDISSKDILDILCNEYHVNATYQKSFEDVRNYLRSHCEEEDLILTMGAGDVVTIGEDFLTIS</sequence>
<comment type="pathway">
    <text evidence="2 14">Cell wall biogenesis; peptidoglycan biosynthesis.</text>
</comment>
<evidence type="ECO:0000256" key="10">
    <source>
        <dbReference type="ARBA" id="ARBA00022984"/>
    </source>
</evidence>
<keyword evidence="4 14" id="KW-0963">Cytoplasm</keyword>
<dbReference type="AlphaFoldDB" id="A0A9D9HYW8"/>
<keyword evidence="7 14" id="KW-0547">Nucleotide-binding</keyword>
<dbReference type="InterPro" id="IPR005758">
    <property type="entry name" value="UDP-N-AcMur_Ala_ligase_MurC"/>
</dbReference>
<evidence type="ECO:0000256" key="6">
    <source>
        <dbReference type="ARBA" id="ARBA00022618"/>
    </source>
</evidence>
<dbReference type="SUPFAM" id="SSF51984">
    <property type="entry name" value="MurCD N-terminal domain"/>
    <property type="match status" value="1"/>
</dbReference>
<evidence type="ECO:0000259" key="16">
    <source>
        <dbReference type="Pfam" id="PF02875"/>
    </source>
</evidence>
<dbReference type="GO" id="GO:0051301">
    <property type="term" value="P:cell division"/>
    <property type="evidence" value="ECO:0007669"/>
    <property type="project" value="UniProtKB-KW"/>
</dbReference>
<proteinExistence type="inferred from homology"/>
<accession>A0A9D9HYW8</accession>
<comment type="function">
    <text evidence="14">Cell wall formation.</text>
</comment>
<dbReference type="PANTHER" id="PTHR43445:SF3">
    <property type="entry name" value="UDP-N-ACETYLMURAMATE--L-ALANINE LIGASE"/>
    <property type="match status" value="1"/>
</dbReference>
<protein>
    <recommendedName>
        <fullName evidence="3 14">UDP-N-acetylmuramate--L-alanine ligase</fullName>
        <ecNumber evidence="3 14">6.3.2.8</ecNumber>
    </recommendedName>
    <alternativeName>
        <fullName evidence="14">UDP-N-acetylmuramoyl-L-alanine synthetase</fullName>
    </alternativeName>
</protein>
<dbReference type="Pfam" id="PF08245">
    <property type="entry name" value="Mur_ligase_M"/>
    <property type="match status" value="1"/>
</dbReference>
<dbReference type="InterPro" id="IPR050061">
    <property type="entry name" value="MurCDEF_pg_biosynth"/>
</dbReference>
<dbReference type="InterPro" id="IPR036615">
    <property type="entry name" value="Mur_ligase_C_dom_sf"/>
</dbReference>
<reference evidence="18" key="2">
    <citation type="journal article" date="2021" name="PeerJ">
        <title>Extensive microbial diversity within the chicken gut microbiome revealed by metagenomics and culture.</title>
        <authorList>
            <person name="Gilroy R."/>
            <person name="Ravi A."/>
            <person name="Getino M."/>
            <person name="Pursley I."/>
            <person name="Horton D.L."/>
            <person name="Alikhan N.F."/>
            <person name="Baker D."/>
            <person name="Gharbi K."/>
            <person name="Hall N."/>
            <person name="Watson M."/>
            <person name="Adriaenssens E.M."/>
            <person name="Foster-Nyarko E."/>
            <person name="Jarju S."/>
            <person name="Secka A."/>
            <person name="Antonio M."/>
            <person name="Oren A."/>
            <person name="Chaudhuri R.R."/>
            <person name="La Ragione R."/>
            <person name="Hildebrand F."/>
            <person name="Pallen M.J."/>
        </authorList>
    </citation>
    <scope>NUCLEOTIDE SEQUENCE</scope>
    <source>
        <strain evidence="18">E3-2379</strain>
    </source>
</reference>
<keyword evidence="11 14" id="KW-0131">Cell cycle</keyword>
<comment type="caution">
    <text evidence="18">The sequence shown here is derived from an EMBL/GenBank/DDBJ whole genome shotgun (WGS) entry which is preliminary data.</text>
</comment>
<dbReference type="GO" id="GO:0005524">
    <property type="term" value="F:ATP binding"/>
    <property type="evidence" value="ECO:0007669"/>
    <property type="project" value="UniProtKB-UniRule"/>
</dbReference>
<evidence type="ECO:0000256" key="9">
    <source>
        <dbReference type="ARBA" id="ARBA00022960"/>
    </source>
</evidence>
<organism evidence="18 19">
    <name type="scientific">Candidatus Scybalomonas excrementavium</name>
    <dbReference type="NCBI Taxonomy" id="2840943"/>
    <lineage>
        <taxon>Bacteria</taxon>
        <taxon>Bacillati</taxon>
        <taxon>Bacillota</taxon>
        <taxon>Clostridia</taxon>
        <taxon>Lachnospirales</taxon>
        <taxon>Lachnospiraceae</taxon>
        <taxon>Lachnospiraceae incertae sedis</taxon>
        <taxon>Candidatus Scybalomonas</taxon>
    </lineage>
</organism>
<evidence type="ECO:0000256" key="4">
    <source>
        <dbReference type="ARBA" id="ARBA00022490"/>
    </source>
</evidence>
<evidence type="ECO:0000259" key="17">
    <source>
        <dbReference type="Pfam" id="PF08245"/>
    </source>
</evidence>
<keyword evidence="10 14" id="KW-0573">Peptidoglycan synthesis</keyword>
<keyword evidence="8 14" id="KW-0067">ATP-binding</keyword>
<dbReference type="NCBIfam" id="TIGR01082">
    <property type="entry name" value="murC"/>
    <property type="match status" value="1"/>
</dbReference>
<comment type="subcellular location">
    <subcellularLocation>
        <location evidence="1 14">Cytoplasm</location>
    </subcellularLocation>
</comment>
<feature type="binding site" evidence="14">
    <location>
        <begin position="118"/>
        <end position="124"/>
    </location>
    <ligand>
        <name>ATP</name>
        <dbReference type="ChEBI" id="CHEBI:30616"/>
    </ligand>
</feature>
<evidence type="ECO:0000256" key="14">
    <source>
        <dbReference type="HAMAP-Rule" id="MF_00046"/>
    </source>
</evidence>
<evidence type="ECO:0000313" key="19">
    <source>
        <dbReference type="Proteomes" id="UP000823618"/>
    </source>
</evidence>
<comment type="similarity">
    <text evidence="14">Belongs to the MurCDEF family.</text>
</comment>
<dbReference type="Proteomes" id="UP000823618">
    <property type="component" value="Unassembled WGS sequence"/>
</dbReference>
<evidence type="ECO:0000256" key="5">
    <source>
        <dbReference type="ARBA" id="ARBA00022598"/>
    </source>
</evidence>
<evidence type="ECO:0000259" key="15">
    <source>
        <dbReference type="Pfam" id="PF01225"/>
    </source>
</evidence>
<dbReference type="Gene3D" id="3.40.50.720">
    <property type="entry name" value="NAD(P)-binding Rossmann-like Domain"/>
    <property type="match status" value="1"/>
</dbReference>
<dbReference type="GO" id="GO:0009252">
    <property type="term" value="P:peptidoglycan biosynthetic process"/>
    <property type="evidence" value="ECO:0007669"/>
    <property type="project" value="UniProtKB-UniRule"/>
</dbReference>
<keyword evidence="9 14" id="KW-0133">Cell shape</keyword>
<dbReference type="PANTHER" id="PTHR43445">
    <property type="entry name" value="UDP-N-ACETYLMURAMATE--L-ALANINE LIGASE-RELATED"/>
    <property type="match status" value="1"/>
</dbReference>
<dbReference type="GO" id="GO:0008360">
    <property type="term" value="P:regulation of cell shape"/>
    <property type="evidence" value="ECO:0007669"/>
    <property type="project" value="UniProtKB-KW"/>
</dbReference>
<evidence type="ECO:0000256" key="13">
    <source>
        <dbReference type="ARBA" id="ARBA00047833"/>
    </source>
</evidence>
<feature type="domain" description="Mur ligase central" evidence="17">
    <location>
        <begin position="116"/>
        <end position="296"/>
    </location>
</feature>
<evidence type="ECO:0000256" key="3">
    <source>
        <dbReference type="ARBA" id="ARBA00012211"/>
    </source>
</evidence>
<evidence type="ECO:0000313" key="18">
    <source>
        <dbReference type="EMBL" id="MBO8462771.1"/>
    </source>
</evidence>
<name>A0A9D9HYW8_9FIRM</name>
<keyword evidence="5 14" id="KW-0436">Ligase</keyword>
<dbReference type="InterPro" id="IPR000713">
    <property type="entry name" value="Mur_ligase_N"/>
</dbReference>
<dbReference type="EC" id="6.3.2.8" evidence="3 14"/>
<dbReference type="EMBL" id="JADIML010000073">
    <property type="protein sequence ID" value="MBO8462771.1"/>
    <property type="molecule type" value="Genomic_DNA"/>
</dbReference>
<dbReference type="Pfam" id="PF02875">
    <property type="entry name" value="Mur_ligase_C"/>
    <property type="match status" value="1"/>
</dbReference>
<evidence type="ECO:0000256" key="8">
    <source>
        <dbReference type="ARBA" id="ARBA00022840"/>
    </source>
</evidence>
<dbReference type="InterPro" id="IPR004101">
    <property type="entry name" value="Mur_ligase_C"/>
</dbReference>
<dbReference type="Gene3D" id="3.90.190.20">
    <property type="entry name" value="Mur ligase, C-terminal domain"/>
    <property type="match status" value="1"/>
</dbReference>
<evidence type="ECO:0000256" key="11">
    <source>
        <dbReference type="ARBA" id="ARBA00023306"/>
    </source>
</evidence>
<comment type="catalytic activity">
    <reaction evidence="13 14">
        <text>UDP-N-acetyl-alpha-D-muramate + L-alanine + ATP = UDP-N-acetyl-alpha-D-muramoyl-L-alanine + ADP + phosphate + H(+)</text>
        <dbReference type="Rhea" id="RHEA:23372"/>
        <dbReference type="ChEBI" id="CHEBI:15378"/>
        <dbReference type="ChEBI" id="CHEBI:30616"/>
        <dbReference type="ChEBI" id="CHEBI:43474"/>
        <dbReference type="ChEBI" id="CHEBI:57972"/>
        <dbReference type="ChEBI" id="CHEBI:70757"/>
        <dbReference type="ChEBI" id="CHEBI:83898"/>
        <dbReference type="ChEBI" id="CHEBI:456216"/>
        <dbReference type="EC" id="6.3.2.8"/>
    </reaction>
</comment>
<dbReference type="InterPro" id="IPR013221">
    <property type="entry name" value="Mur_ligase_cen"/>
</dbReference>
<gene>
    <name evidence="14" type="primary">murC</name>
    <name evidence="18" type="ORF">IAC13_02430</name>
</gene>
<keyword evidence="12 14" id="KW-0961">Cell wall biogenesis/degradation</keyword>
<dbReference type="SUPFAM" id="SSF53244">
    <property type="entry name" value="MurD-like peptide ligases, peptide-binding domain"/>
    <property type="match status" value="1"/>
</dbReference>
<dbReference type="GO" id="GO:0005737">
    <property type="term" value="C:cytoplasm"/>
    <property type="evidence" value="ECO:0007669"/>
    <property type="project" value="UniProtKB-SubCell"/>
</dbReference>
<feature type="domain" description="Mur ligase N-terminal catalytic" evidence="15">
    <location>
        <begin position="11"/>
        <end position="110"/>
    </location>
</feature>
<evidence type="ECO:0000256" key="1">
    <source>
        <dbReference type="ARBA" id="ARBA00004496"/>
    </source>
</evidence>
<dbReference type="HAMAP" id="MF_00046">
    <property type="entry name" value="MurC"/>
    <property type="match status" value="1"/>
</dbReference>
<reference evidence="18" key="1">
    <citation type="submission" date="2020-10" db="EMBL/GenBank/DDBJ databases">
        <authorList>
            <person name="Gilroy R."/>
        </authorList>
    </citation>
    <scope>NUCLEOTIDE SEQUENCE</scope>
    <source>
        <strain evidence="18">E3-2379</strain>
    </source>
</reference>
<dbReference type="Gene3D" id="3.40.1190.10">
    <property type="entry name" value="Mur-like, catalytic domain"/>
    <property type="match status" value="1"/>
</dbReference>
<dbReference type="InterPro" id="IPR036565">
    <property type="entry name" value="Mur-like_cat_sf"/>
</dbReference>
<feature type="domain" description="Mur ligase C-terminal" evidence="16">
    <location>
        <begin position="318"/>
        <end position="448"/>
    </location>
</feature>
<evidence type="ECO:0000256" key="7">
    <source>
        <dbReference type="ARBA" id="ARBA00022741"/>
    </source>
</evidence>
<dbReference type="SUPFAM" id="SSF53623">
    <property type="entry name" value="MurD-like peptide ligases, catalytic domain"/>
    <property type="match status" value="1"/>
</dbReference>
<dbReference type="Pfam" id="PF01225">
    <property type="entry name" value="Mur_ligase"/>
    <property type="match status" value="1"/>
</dbReference>
<dbReference type="GO" id="GO:0008763">
    <property type="term" value="F:UDP-N-acetylmuramate-L-alanine ligase activity"/>
    <property type="evidence" value="ECO:0007669"/>
    <property type="project" value="UniProtKB-UniRule"/>
</dbReference>